<dbReference type="Proteomes" id="UP001304895">
    <property type="component" value="Unassembled WGS sequence"/>
</dbReference>
<reference evidence="2" key="2">
    <citation type="submission" date="2023-05" db="EMBL/GenBank/DDBJ databases">
        <authorList>
            <consortium name="Lawrence Berkeley National Laboratory"/>
            <person name="Steindorff A."/>
            <person name="Hensen N."/>
            <person name="Bonometti L."/>
            <person name="Westerberg I."/>
            <person name="Brannstrom I.O."/>
            <person name="Guillou S."/>
            <person name="Cros-Aarteil S."/>
            <person name="Calhoun S."/>
            <person name="Haridas S."/>
            <person name="Kuo A."/>
            <person name="Mondo S."/>
            <person name="Pangilinan J."/>
            <person name="Riley R."/>
            <person name="Labutti K."/>
            <person name="Andreopoulos B."/>
            <person name="Lipzen A."/>
            <person name="Chen C."/>
            <person name="Yanf M."/>
            <person name="Daum C."/>
            <person name="Ng V."/>
            <person name="Clum A."/>
            <person name="Ohm R."/>
            <person name="Martin F."/>
            <person name="Silar P."/>
            <person name="Natvig D."/>
            <person name="Lalanne C."/>
            <person name="Gautier V."/>
            <person name="Ament-Velasquez S.L."/>
            <person name="Kruys A."/>
            <person name="Hutchinson M.I."/>
            <person name="Powell A.J."/>
            <person name="Barry K."/>
            <person name="Miller A.N."/>
            <person name="Grigoriev I.V."/>
            <person name="Debuchy R."/>
            <person name="Gladieux P."/>
            <person name="Thoren M.H."/>
            <person name="Johannesson H."/>
        </authorList>
    </citation>
    <scope>NUCLEOTIDE SEQUENCE</scope>
    <source>
        <strain evidence="2">CBS 123565</strain>
    </source>
</reference>
<proteinExistence type="predicted"/>
<keyword evidence="3" id="KW-1185">Reference proteome</keyword>
<feature type="compositionally biased region" description="Polar residues" evidence="1">
    <location>
        <begin position="17"/>
        <end position="38"/>
    </location>
</feature>
<name>A0AAN6UFC4_9PEZI</name>
<dbReference type="AlphaFoldDB" id="A0AAN6UFC4"/>
<comment type="caution">
    <text evidence="2">The sequence shown here is derived from an EMBL/GenBank/DDBJ whole genome shotgun (WGS) entry which is preliminary data.</text>
</comment>
<sequence>MRGASPSKLPIFERRNQSQGANASGNSLEPSQMALSQLSAADVPSLRLPVSICHPSPDHRNCAPLSMFPASAAGPMGRVWVAPTQRANRDGCDGSFEPATPVIQAAKRRPCGSPWHNGSQHDVERTVRRHAHVFVPGVMDHSSSASHQQQSHKDQSRV</sequence>
<accession>A0AAN6UFC4</accession>
<evidence type="ECO:0000313" key="3">
    <source>
        <dbReference type="Proteomes" id="UP001304895"/>
    </source>
</evidence>
<evidence type="ECO:0000313" key="2">
    <source>
        <dbReference type="EMBL" id="KAK4131665.1"/>
    </source>
</evidence>
<evidence type="ECO:0000256" key="1">
    <source>
        <dbReference type="SAM" id="MobiDB-lite"/>
    </source>
</evidence>
<gene>
    <name evidence="2" type="ORF">BT67DRAFT_146128</name>
</gene>
<feature type="region of interest" description="Disordered" evidence="1">
    <location>
        <begin position="1"/>
        <end position="38"/>
    </location>
</feature>
<reference evidence="2" key="1">
    <citation type="journal article" date="2023" name="Mol. Phylogenet. Evol.">
        <title>Genome-scale phylogeny and comparative genomics of the fungal order Sordariales.</title>
        <authorList>
            <person name="Hensen N."/>
            <person name="Bonometti L."/>
            <person name="Westerberg I."/>
            <person name="Brannstrom I.O."/>
            <person name="Guillou S."/>
            <person name="Cros-Aarteil S."/>
            <person name="Calhoun S."/>
            <person name="Haridas S."/>
            <person name="Kuo A."/>
            <person name="Mondo S."/>
            <person name="Pangilinan J."/>
            <person name="Riley R."/>
            <person name="LaButti K."/>
            <person name="Andreopoulos B."/>
            <person name="Lipzen A."/>
            <person name="Chen C."/>
            <person name="Yan M."/>
            <person name="Daum C."/>
            <person name="Ng V."/>
            <person name="Clum A."/>
            <person name="Steindorff A."/>
            <person name="Ohm R.A."/>
            <person name="Martin F."/>
            <person name="Silar P."/>
            <person name="Natvig D.O."/>
            <person name="Lalanne C."/>
            <person name="Gautier V."/>
            <person name="Ament-Velasquez S.L."/>
            <person name="Kruys A."/>
            <person name="Hutchinson M.I."/>
            <person name="Powell A.J."/>
            <person name="Barry K."/>
            <person name="Miller A.N."/>
            <person name="Grigoriev I.V."/>
            <person name="Debuchy R."/>
            <person name="Gladieux P."/>
            <person name="Hiltunen Thoren M."/>
            <person name="Johannesson H."/>
        </authorList>
    </citation>
    <scope>NUCLEOTIDE SEQUENCE</scope>
    <source>
        <strain evidence="2">CBS 123565</strain>
    </source>
</reference>
<dbReference type="EMBL" id="MU853422">
    <property type="protein sequence ID" value="KAK4131665.1"/>
    <property type="molecule type" value="Genomic_DNA"/>
</dbReference>
<organism evidence="2 3">
    <name type="scientific">Trichocladium antarcticum</name>
    <dbReference type="NCBI Taxonomy" id="1450529"/>
    <lineage>
        <taxon>Eukaryota</taxon>
        <taxon>Fungi</taxon>
        <taxon>Dikarya</taxon>
        <taxon>Ascomycota</taxon>
        <taxon>Pezizomycotina</taxon>
        <taxon>Sordariomycetes</taxon>
        <taxon>Sordariomycetidae</taxon>
        <taxon>Sordariales</taxon>
        <taxon>Chaetomiaceae</taxon>
        <taxon>Trichocladium</taxon>
    </lineage>
</organism>
<protein>
    <submittedName>
        <fullName evidence="2">Uncharacterized protein</fullName>
    </submittedName>
</protein>